<dbReference type="InterPro" id="IPR050232">
    <property type="entry name" value="FBL13/AtMIF1-like"/>
</dbReference>
<dbReference type="InterPro" id="IPR032675">
    <property type="entry name" value="LRR_dom_sf"/>
</dbReference>
<dbReference type="Pfam" id="PF24758">
    <property type="entry name" value="LRR_At5g56370"/>
    <property type="match status" value="1"/>
</dbReference>
<dbReference type="InterPro" id="IPR055411">
    <property type="entry name" value="LRR_FXL15/At3g58940/PEG3-like"/>
</dbReference>
<dbReference type="SUPFAM" id="SSF52047">
    <property type="entry name" value="RNI-like"/>
    <property type="match status" value="1"/>
</dbReference>
<reference evidence="4" key="2">
    <citation type="journal article" date="2017" name="Plant J.">
        <title>Araport11: a complete reannotation of the Arabidopsis thaliana reference genome.</title>
        <authorList>
            <person name="Cheng C.Y."/>
            <person name="Krishnakumar V."/>
            <person name="Chan A.P."/>
            <person name="Thibaud-Nissen F."/>
            <person name="Schobel S."/>
            <person name="Town C.D."/>
        </authorList>
    </citation>
    <scope>GENOME REANNOTATION</scope>
    <source>
        <strain evidence="4">cv. Columbia</strain>
    </source>
</reference>
<organism evidence="3 4">
    <name type="scientific">Arabidopsis thaliana</name>
    <name type="common">Mouse-ear cress</name>
    <dbReference type="NCBI Taxonomy" id="3702"/>
    <lineage>
        <taxon>Eukaryota</taxon>
        <taxon>Viridiplantae</taxon>
        <taxon>Streptophyta</taxon>
        <taxon>Embryophyta</taxon>
        <taxon>Tracheophyta</taxon>
        <taxon>Spermatophyta</taxon>
        <taxon>Magnoliopsida</taxon>
        <taxon>eudicotyledons</taxon>
        <taxon>Gunneridae</taxon>
        <taxon>Pentapetalae</taxon>
        <taxon>rosids</taxon>
        <taxon>malvids</taxon>
        <taxon>Brassicales</taxon>
        <taxon>Brassicaceae</taxon>
        <taxon>Camelineae</taxon>
        <taxon>Arabidopsis</taxon>
    </lineage>
</organism>
<dbReference type="ExpressionAtlas" id="A0A1P8AQ68">
    <property type="expression patterns" value="baseline and differential"/>
</dbReference>
<dbReference type="ProteomicsDB" id="216567"/>
<dbReference type="EMBL" id="CP002684">
    <property type="protein sequence ID" value="ANM58789.1"/>
    <property type="molecule type" value="Genomic_DNA"/>
</dbReference>
<dbReference type="PANTHER" id="PTHR31900:SF27">
    <property type="entry name" value="FBD DOMAIN-CONTAINING PROTEIN"/>
    <property type="match status" value="1"/>
</dbReference>
<dbReference type="AlphaFoldDB" id="A0A1P8AQ68"/>
<protein>
    <submittedName>
        <fullName evidence="3">F-box/RNI-like superfamily protein</fullName>
    </submittedName>
</protein>
<evidence type="ECO:0000259" key="1">
    <source>
        <dbReference type="SMART" id="SM00256"/>
    </source>
</evidence>
<dbReference type="Gene3D" id="3.80.10.10">
    <property type="entry name" value="Ribonuclease Inhibitor"/>
    <property type="match status" value="1"/>
</dbReference>
<dbReference type="Gene3D" id="1.20.1280.50">
    <property type="match status" value="1"/>
</dbReference>
<gene>
    <name evidence="2 3" type="ordered locus">At1g10780</name>
    <name evidence="3" type="ORF">T16B5.8</name>
</gene>
<dbReference type="Pfam" id="PF12937">
    <property type="entry name" value="F-box-like"/>
    <property type="match status" value="1"/>
</dbReference>
<dbReference type="Proteomes" id="UP000006548">
    <property type="component" value="Chromosome 1"/>
</dbReference>
<dbReference type="OMA" id="RFRYMNR"/>
<dbReference type="PANTHER" id="PTHR31900">
    <property type="entry name" value="F-BOX/RNI SUPERFAMILY PROTEIN-RELATED"/>
    <property type="match status" value="1"/>
</dbReference>
<proteinExistence type="evidence at protein level"/>
<evidence type="ECO:0000313" key="2">
    <source>
        <dbReference type="Araport" id="AT1G10780"/>
    </source>
</evidence>
<feature type="domain" description="F-box" evidence="1">
    <location>
        <begin position="10"/>
        <end position="51"/>
    </location>
</feature>
<dbReference type="SUPFAM" id="SSF81383">
    <property type="entry name" value="F-box domain"/>
    <property type="match status" value="1"/>
</dbReference>
<keyword evidence="5" id="KW-1267">Proteomics identification</keyword>
<evidence type="ECO:0000313" key="3">
    <source>
        <dbReference type="EMBL" id="ANM58789.1"/>
    </source>
</evidence>
<reference evidence="3 4" key="1">
    <citation type="journal article" date="2000" name="Nature">
        <title>Sequence and analysis of chromosome 1 of the plant Arabidopsis thaliana.</title>
        <authorList>
            <person name="Theologis A."/>
            <person name="Ecker J.R."/>
            <person name="Palm C.J."/>
            <person name="Federspiel N.A."/>
            <person name="Kaul S."/>
            <person name="White O."/>
            <person name="Alonso J."/>
            <person name="Altafi H."/>
            <person name="Araujo R."/>
            <person name="Bowman C.L."/>
            <person name="Brooks S.Y."/>
            <person name="Buehler E."/>
            <person name="Chan A."/>
            <person name="Chao Q."/>
            <person name="Chen H."/>
            <person name="Cheuk R.F."/>
            <person name="Chin C.W."/>
            <person name="Chung M.K."/>
            <person name="Conn L."/>
            <person name="Conway A.B."/>
            <person name="Conway A.R."/>
            <person name="Creasy T.H."/>
            <person name="Dewar K."/>
            <person name="Dunn P."/>
            <person name="Etgu P."/>
            <person name="Feldblyum T.V."/>
            <person name="Feng J."/>
            <person name="Fong B."/>
            <person name="Fujii C.Y."/>
            <person name="Gill J.E."/>
            <person name="Goldsmith A.D."/>
            <person name="Haas B."/>
            <person name="Hansen N.F."/>
            <person name="Hughes B."/>
            <person name="Huizar L."/>
            <person name="Hunter J.L."/>
            <person name="Jenkins J."/>
            <person name="Johnson-Hopson C."/>
            <person name="Khan S."/>
            <person name="Khaykin E."/>
            <person name="Kim C.J."/>
            <person name="Koo H.L."/>
            <person name="Kremenetskaia I."/>
            <person name="Kurtz D.B."/>
            <person name="Kwan A."/>
            <person name="Lam B."/>
            <person name="Langin-Hooper S."/>
            <person name="Lee A."/>
            <person name="Lee J.M."/>
            <person name="Lenz C.A."/>
            <person name="Li J.H."/>
            <person name="Li Y."/>
            <person name="Lin X."/>
            <person name="Liu S.X."/>
            <person name="Liu Z.A."/>
            <person name="Luros J.S."/>
            <person name="Maiti R."/>
            <person name="Marziali A."/>
            <person name="Militscher J."/>
            <person name="Miranda M."/>
            <person name="Nguyen M."/>
            <person name="Nierman W.C."/>
            <person name="Osborne B.I."/>
            <person name="Pai G."/>
            <person name="Peterson J."/>
            <person name="Pham P.K."/>
            <person name="Rizzo M."/>
            <person name="Rooney T."/>
            <person name="Rowley D."/>
            <person name="Sakano H."/>
            <person name="Salzberg S.L."/>
            <person name="Schwartz J.R."/>
            <person name="Shinn P."/>
            <person name="Southwick A.M."/>
            <person name="Sun H."/>
            <person name="Tallon L.J."/>
            <person name="Tambunga G."/>
            <person name="Toriumi M.J."/>
            <person name="Town C.D."/>
            <person name="Utterback T."/>
            <person name="Van Aken S."/>
            <person name="Vaysberg M."/>
            <person name="Vysotskaia V.S."/>
            <person name="Walker M."/>
            <person name="Wu D."/>
            <person name="Yu G."/>
            <person name="Fraser C.M."/>
            <person name="Venter J.C."/>
            <person name="Davis R.W."/>
        </authorList>
    </citation>
    <scope>NUCLEOTIDE SEQUENCE [LARGE SCALE GENOMIC DNA]</scope>
    <source>
        <strain evidence="4">cv. Columbia</strain>
    </source>
</reference>
<dbReference type="InterPro" id="IPR001810">
    <property type="entry name" value="F-box_dom"/>
</dbReference>
<evidence type="ECO:0007829" key="5">
    <source>
        <dbReference type="PeptideAtlas" id="A0A1P8AQ68"/>
    </source>
</evidence>
<dbReference type="GeneID" id="837621"/>
<accession>A0A1P8AQ68</accession>
<evidence type="ECO:0000313" key="4">
    <source>
        <dbReference type="Proteomes" id="UP000006548"/>
    </source>
</evidence>
<keyword evidence="4" id="KW-1185">Reference proteome</keyword>
<dbReference type="InterPro" id="IPR036047">
    <property type="entry name" value="F-box-like_dom_sf"/>
</dbReference>
<sequence>MKCLSQMDSLPDAILQYILSYLTSARDVAACNCVSKRWKESTDSVKSVVFHRNSFESIMETDDSDSIVRKMISSSRRLEELVVYSPFTSSGLASWMMHVSSSLRLLELRMDNLASEEVVVEGPLKLDCIGVAKNLEILKLWGVLMMSPPKWDMFPNLRSLEIVGAKMDDSSLSHALRACPNLSNLLLLACEGVKSISIDLPYLEHCKLDFYGQGNTLLVLTSQRLVSLDVQGCSWIRVPETKFLKNLSISSVTGRVYMVDFNNLSSLEALSIRGVQWCWDAICMILQQARDVKHLFMKVEFTGNEALQPFPEIDFVEFFNNHPKLQTFDIHGAMFAALCQKNSLKKLETGFTIPCLEEVVITVRSPLNAEQKMNTLESLVKYARGLKRMVIRILRMKSNHSSADDFCDDICKFRHMNEHLVHIE</sequence>
<dbReference type="TAIR" id="AT1G10780"/>
<dbReference type="SMART" id="SM00256">
    <property type="entry name" value="FBOX"/>
    <property type="match status" value="1"/>
</dbReference>
<name>A0A1P8AQ68_ARATH</name>
<dbReference type="Araport" id="AT1G10780"/>